<dbReference type="GO" id="GO:0004022">
    <property type="term" value="F:alcohol dehydrogenase (NAD+) activity"/>
    <property type="evidence" value="ECO:0007669"/>
    <property type="project" value="UniProtKB-EC"/>
</dbReference>
<evidence type="ECO:0000256" key="5">
    <source>
        <dbReference type="ARBA" id="ARBA00023239"/>
    </source>
</evidence>
<comment type="cofactor">
    <cofactor evidence="2">
        <name>Co(2+)</name>
        <dbReference type="ChEBI" id="CHEBI:48828"/>
    </cofactor>
</comment>
<dbReference type="InterPro" id="IPR056179">
    <property type="entry name" value="DHQS_C"/>
</dbReference>
<evidence type="ECO:0000256" key="3">
    <source>
        <dbReference type="ARBA" id="ARBA00022723"/>
    </source>
</evidence>
<comment type="cofactor">
    <cofactor evidence="1">
        <name>NAD(+)</name>
        <dbReference type="ChEBI" id="CHEBI:57540"/>
    </cofactor>
</comment>
<proteinExistence type="predicted"/>
<evidence type="ECO:0000259" key="7">
    <source>
        <dbReference type="Pfam" id="PF01761"/>
    </source>
</evidence>
<evidence type="ECO:0000256" key="4">
    <source>
        <dbReference type="ARBA" id="ARBA00023027"/>
    </source>
</evidence>
<dbReference type="SUPFAM" id="SSF56796">
    <property type="entry name" value="Dehydroquinate synthase-like"/>
    <property type="match status" value="1"/>
</dbReference>
<dbReference type="EMBL" id="JAXCEI010000002">
    <property type="protein sequence ID" value="MFA1538203.1"/>
    <property type="molecule type" value="Genomic_DNA"/>
</dbReference>
<feature type="domain" description="3-dehydroquinate synthase N-terminal" evidence="7">
    <location>
        <begin position="92"/>
        <end position="202"/>
    </location>
</feature>
<gene>
    <name evidence="9" type="ORF">SM611_04610</name>
</gene>
<dbReference type="InterPro" id="IPR030963">
    <property type="entry name" value="DHQ_synth_fam"/>
</dbReference>
<evidence type="ECO:0000256" key="6">
    <source>
        <dbReference type="ARBA" id="ARBA00023285"/>
    </source>
</evidence>
<feature type="domain" description="3-dehydroquinate synthase C-terminal" evidence="8">
    <location>
        <begin position="206"/>
        <end position="348"/>
    </location>
</feature>
<reference evidence="9 10" key="1">
    <citation type="submission" date="2023-11" db="EMBL/GenBank/DDBJ databases">
        <title>Actinomadura monticuli sp. nov., isolated from volcanic ash.</title>
        <authorList>
            <person name="Lee S.D."/>
            <person name="Yang H."/>
            <person name="Kim I.S."/>
        </authorList>
    </citation>
    <scope>NUCLEOTIDE SEQUENCE [LARGE SCALE GENOMIC DNA]</scope>
    <source>
        <strain evidence="9 10">DLS-62</strain>
    </source>
</reference>
<protein>
    <submittedName>
        <fullName evidence="9">Iron-containing alcohol dehydrogenase</fullName>
        <ecNumber evidence="9">1.1.1.1</ecNumber>
    </submittedName>
</protein>
<dbReference type="Gene3D" id="1.20.1090.10">
    <property type="entry name" value="Dehydroquinate synthase-like - alpha domain"/>
    <property type="match status" value="1"/>
</dbReference>
<name>A0ABV4Q4W7_9ACTN</name>
<accession>A0ABV4Q4W7</accession>
<dbReference type="Pfam" id="PF24621">
    <property type="entry name" value="DHQS_C"/>
    <property type="match status" value="1"/>
</dbReference>
<dbReference type="Pfam" id="PF01761">
    <property type="entry name" value="DHQ_synthase"/>
    <property type="match status" value="1"/>
</dbReference>
<keyword evidence="4" id="KW-0520">NAD</keyword>
<dbReference type="EC" id="1.1.1.1" evidence="9"/>
<evidence type="ECO:0000259" key="8">
    <source>
        <dbReference type="Pfam" id="PF24621"/>
    </source>
</evidence>
<dbReference type="PANTHER" id="PTHR43622">
    <property type="entry name" value="3-DEHYDROQUINATE SYNTHASE"/>
    <property type="match status" value="1"/>
</dbReference>
<dbReference type="Gene3D" id="3.40.50.1970">
    <property type="match status" value="1"/>
</dbReference>
<keyword evidence="9" id="KW-0560">Oxidoreductase</keyword>
<evidence type="ECO:0000313" key="10">
    <source>
        <dbReference type="Proteomes" id="UP001569963"/>
    </source>
</evidence>
<dbReference type="Proteomes" id="UP001569963">
    <property type="component" value="Unassembled WGS sequence"/>
</dbReference>
<evidence type="ECO:0000256" key="2">
    <source>
        <dbReference type="ARBA" id="ARBA00001941"/>
    </source>
</evidence>
<dbReference type="InterPro" id="IPR050071">
    <property type="entry name" value="Dehydroquinate_synthase"/>
</dbReference>
<dbReference type="PIRSF" id="PIRSF001455">
    <property type="entry name" value="DHQ_synth"/>
    <property type="match status" value="1"/>
</dbReference>
<evidence type="ECO:0000313" key="9">
    <source>
        <dbReference type="EMBL" id="MFA1538203.1"/>
    </source>
</evidence>
<dbReference type="InterPro" id="IPR030960">
    <property type="entry name" value="DHQS/DOIS_N"/>
</dbReference>
<keyword evidence="6" id="KW-0170">Cobalt</keyword>
<evidence type="ECO:0000256" key="1">
    <source>
        <dbReference type="ARBA" id="ARBA00001911"/>
    </source>
</evidence>
<keyword evidence="10" id="KW-1185">Reference proteome</keyword>
<organism evidence="9 10">
    <name type="scientific">Actinomadura monticuli</name>
    <dbReference type="NCBI Taxonomy" id="3097367"/>
    <lineage>
        <taxon>Bacteria</taxon>
        <taxon>Bacillati</taxon>
        <taxon>Actinomycetota</taxon>
        <taxon>Actinomycetes</taxon>
        <taxon>Streptosporangiales</taxon>
        <taxon>Thermomonosporaceae</taxon>
        <taxon>Actinomadura</taxon>
    </lineage>
</organism>
<comment type="caution">
    <text evidence="9">The sequence shown here is derived from an EMBL/GenBank/DDBJ whole genome shotgun (WGS) entry which is preliminary data.</text>
</comment>
<keyword evidence="3" id="KW-0479">Metal-binding</keyword>
<dbReference type="PANTHER" id="PTHR43622:SF1">
    <property type="entry name" value="3-DEHYDROQUINATE SYNTHASE"/>
    <property type="match status" value="1"/>
</dbReference>
<sequence>MPQSSADNAAGPPLPGTRSAVLPARLENYRFSLGEQEVPYFFGYSCRTAMGELLAERFAGRGAVLMLIDGGVQRHARDLLGSLDRNVKVVPVTIDPNEQRKSLSLVGSLLERAVAEKIGRDAVVVAMGGGVVGNVAGMVAALLYRGLPLVHLPTTPVAAFDAVLSAKQAVNLTQGKNLCGTFLAPSLIACDLAWLSTVPPHMLATGIVEMAKNVLAVRPADADRLTGAVPLIDTDPELALRTFLDIGVKAKIPFIEADPKEKAAALIFEYGHTVGHAIEFASRGLISHGEAVGWGMLAAASIATRLCGLSPADERRHHELLAGFGLSRGRLSAVDRRAVTELLSKDNKRGYLKTDGETVAMVLLDALGSPVTADGRPLIGVPRALVESAIDELHTD</sequence>
<keyword evidence="5" id="KW-0456">Lyase</keyword>